<dbReference type="STRING" id="42156.A0A3P6UHF5"/>
<dbReference type="PRINTS" id="PR00507">
    <property type="entry name" value="N12N6MTFRASE"/>
</dbReference>
<dbReference type="EMBL" id="UYRX01000212">
    <property type="protein sequence ID" value="VDK77624.1"/>
    <property type="molecule type" value="Genomic_DNA"/>
</dbReference>
<evidence type="ECO:0000259" key="3">
    <source>
        <dbReference type="Pfam" id="PF05175"/>
    </source>
</evidence>
<evidence type="ECO:0000313" key="5">
    <source>
        <dbReference type="Proteomes" id="UP000277928"/>
    </source>
</evidence>
<dbReference type="PANTHER" id="PTHR23290:SF0">
    <property type="entry name" value="RRNA N6-ADENOSINE-METHYLTRANSFERASE METTL5"/>
    <property type="match status" value="1"/>
</dbReference>
<organism evidence="4 5">
    <name type="scientific">Litomosoides sigmodontis</name>
    <name type="common">Filarial nematode worm</name>
    <dbReference type="NCBI Taxonomy" id="42156"/>
    <lineage>
        <taxon>Eukaryota</taxon>
        <taxon>Metazoa</taxon>
        <taxon>Ecdysozoa</taxon>
        <taxon>Nematoda</taxon>
        <taxon>Chromadorea</taxon>
        <taxon>Rhabditida</taxon>
        <taxon>Spirurina</taxon>
        <taxon>Spiruromorpha</taxon>
        <taxon>Filarioidea</taxon>
        <taxon>Onchocercidae</taxon>
        <taxon>Litomosoides</taxon>
    </lineage>
</organism>
<dbReference type="Proteomes" id="UP000277928">
    <property type="component" value="Unassembled WGS sequence"/>
</dbReference>
<dbReference type="OrthoDB" id="419617at2759"/>
<evidence type="ECO:0000256" key="1">
    <source>
        <dbReference type="ARBA" id="ARBA00009741"/>
    </source>
</evidence>
<evidence type="ECO:0000256" key="2">
    <source>
        <dbReference type="ARBA" id="ARBA00041374"/>
    </source>
</evidence>
<evidence type="ECO:0000313" key="4">
    <source>
        <dbReference type="EMBL" id="VDK77624.1"/>
    </source>
</evidence>
<dbReference type="Pfam" id="PF05175">
    <property type="entry name" value="MTS"/>
    <property type="match status" value="1"/>
</dbReference>
<dbReference type="InterPro" id="IPR002052">
    <property type="entry name" value="DNA_methylase_N6_adenine_CS"/>
</dbReference>
<proteinExistence type="inferred from homology"/>
<dbReference type="InterPro" id="IPR029063">
    <property type="entry name" value="SAM-dependent_MTases_sf"/>
</dbReference>
<dbReference type="PROSITE" id="PS00092">
    <property type="entry name" value="N6_MTASE"/>
    <property type="match status" value="1"/>
</dbReference>
<name>A0A3P6UHF5_LITSI</name>
<protein>
    <recommendedName>
        <fullName evidence="2">Methyltransferase-like protein 5</fullName>
    </recommendedName>
</protein>
<dbReference type="AlphaFoldDB" id="A0A3P6UHF5"/>
<dbReference type="GO" id="GO:0003676">
    <property type="term" value="F:nucleic acid binding"/>
    <property type="evidence" value="ECO:0007669"/>
    <property type="project" value="InterPro"/>
</dbReference>
<keyword evidence="5" id="KW-1185">Reference proteome</keyword>
<dbReference type="CDD" id="cd02440">
    <property type="entry name" value="AdoMet_MTases"/>
    <property type="match status" value="1"/>
</dbReference>
<dbReference type="OMA" id="DVVYSIH"/>
<reference evidence="4 5" key="1">
    <citation type="submission" date="2018-08" db="EMBL/GenBank/DDBJ databases">
        <authorList>
            <person name="Laetsch R D."/>
            <person name="Stevens L."/>
            <person name="Kumar S."/>
            <person name="Blaxter L. M."/>
        </authorList>
    </citation>
    <scope>NUCLEOTIDE SEQUENCE [LARGE SCALE GENOMIC DNA]</scope>
</reference>
<dbReference type="SUPFAM" id="SSF53335">
    <property type="entry name" value="S-adenosyl-L-methionine-dependent methyltransferases"/>
    <property type="match status" value="1"/>
</dbReference>
<comment type="similarity">
    <text evidence="1">Belongs to the methyltransferase superfamily. PrmA family.</text>
</comment>
<feature type="domain" description="Methyltransferase small" evidence="3">
    <location>
        <begin position="47"/>
        <end position="157"/>
    </location>
</feature>
<dbReference type="InterPro" id="IPR051720">
    <property type="entry name" value="rRNA_MeTrfase/Polyamine_Synth"/>
</dbReference>
<dbReference type="GO" id="GO:0008988">
    <property type="term" value="F:rRNA (adenine-N6-)-methyltransferase activity"/>
    <property type="evidence" value="ECO:0007669"/>
    <property type="project" value="TreeGrafter"/>
</dbReference>
<dbReference type="PANTHER" id="PTHR23290">
    <property type="entry name" value="RRNA N6-ADENOSINE-METHYLTRANSFERASE METTL5"/>
    <property type="match status" value="1"/>
</dbReference>
<dbReference type="InterPro" id="IPR007848">
    <property type="entry name" value="Small_mtfrase_dom"/>
</dbReference>
<sequence length="219" mass="24188">MKKKHLESFLSQIEAFQNFKIQLEQYSTSVELAEAILNVIAEEGCIDGCSVADLGCGPGILLLGALKLGASYGLGVEIDEEAIEICRRNIEYCDLGNSVDVICMDATKSISAVRPVFDTVIMNPPFGTKNNAGIDLQFVKAGLSILKEGGKLFSLHKTSTRQYITKFIAQKLPDTRAECIAQLRWNLPATYAYHKRQSVDIEVDLWQFFSPSKTVSSDK</sequence>
<dbReference type="Gene3D" id="3.40.50.150">
    <property type="entry name" value="Vaccinia Virus protein VP39"/>
    <property type="match status" value="1"/>
</dbReference>
<accession>A0A3P6UHF5</accession>
<gene>
    <name evidence="4" type="ORF">NLS_LOCUS3738</name>
</gene>